<evidence type="ECO:0000313" key="2">
    <source>
        <dbReference type="EMBL" id="MDR6244253.1"/>
    </source>
</evidence>
<protein>
    <recommendedName>
        <fullName evidence="1">DSBA-like thioredoxin domain-containing protein</fullName>
    </recommendedName>
</protein>
<dbReference type="CDD" id="cd03025">
    <property type="entry name" value="DsbA_FrnE_like"/>
    <property type="match status" value="1"/>
</dbReference>
<evidence type="ECO:0000313" key="3">
    <source>
        <dbReference type="Proteomes" id="UP001185028"/>
    </source>
</evidence>
<dbReference type="Proteomes" id="UP001185028">
    <property type="component" value="Unassembled WGS sequence"/>
</dbReference>
<sequence length="224" mass="24384">MNSDQELIYIWDAYCGWCHGFSKTVHRLHNNHPELPLTILSGGLFTGNRSQAIGAFPHIAEANQRISQLTGAEFGSGYQELLHDGSFVMDSELAAIGFYALRSVAPEHAIELAAAMQHAFYVEGKSLSEPETYRTIALANHIDAEAVLTLFHDPASQEAARAEFADVSALGVNSYPTLLLRSGNEYTSIGGTMNVEEIEARLAKLHNVQPEAALYCAMDSPEGC</sequence>
<dbReference type="InterPro" id="IPR036249">
    <property type="entry name" value="Thioredoxin-like_sf"/>
</dbReference>
<dbReference type="Gene3D" id="3.40.30.10">
    <property type="entry name" value="Glutaredoxin"/>
    <property type="match status" value="1"/>
</dbReference>
<keyword evidence="3" id="KW-1185">Reference proteome</keyword>
<dbReference type="EMBL" id="JAVDQH010000007">
    <property type="protein sequence ID" value="MDR6244253.1"/>
    <property type="molecule type" value="Genomic_DNA"/>
</dbReference>
<dbReference type="Pfam" id="PF01323">
    <property type="entry name" value="DSBA"/>
    <property type="match status" value="1"/>
</dbReference>
<feature type="domain" description="DSBA-like thioredoxin" evidence="1">
    <location>
        <begin position="12"/>
        <end position="202"/>
    </location>
</feature>
<gene>
    <name evidence="2" type="ORF">JOC58_002146</name>
</gene>
<dbReference type="InterPro" id="IPR001853">
    <property type="entry name" value="DSBA-like_thioredoxin_dom"/>
</dbReference>
<comment type="caution">
    <text evidence="2">The sequence shown here is derived from an EMBL/GenBank/DDBJ whole genome shotgun (WGS) entry which is preliminary data.</text>
</comment>
<dbReference type="RefSeq" id="WP_188776235.1">
    <property type="nucleotide sequence ID" value="NZ_BMMB01000006.1"/>
</dbReference>
<dbReference type="Gene3D" id="1.10.472.60">
    <property type="entry name" value="putative protein disulfide isomerase domain"/>
    <property type="match status" value="1"/>
</dbReference>
<proteinExistence type="predicted"/>
<accession>A0ABU1J184</accession>
<name>A0ABU1J184_9BACL</name>
<reference evidence="2 3" key="1">
    <citation type="submission" date="2023-07" db="EMBL/GenBank/DDBJ databases">
        <title>Genomic Encyclopedia of Type Strains, Phase IV (KMG-IV): sequencing the most valuable type-strain genomes for metagenomic binning, comparative biology and taxonomic classification.</title>
        <authorList>
            <person name="Goeker M."/>
        </authorList>
    </citation>
    <scope>NUCLEOTIDE SEQUENCE [LARGE SCALE GENOMIC DNA]</scope>
    <source>
        <strain evidence="2 3">DSM 22170</strain>
    </source>
</reference>
<organism evidence="2 3">
    <name type="scientific">Paenibacillus hunanensis</name>
    <dbReference type="NCBI Taxonomy" id="539262"/>
    <lineage>
        <taxon>Bacteria</taxon>
        <taxon>Bacillati</taxon>
        <taxon>Bacillota</taxon>
        <taxon>Bacilli</taxon>
        <taxon>Bacillales</taxon>
        <taxon>Paenibacillaceae</taxon>
        <taxon>Paenibacillus</taxon>
    </lineage>
</organism>
<dbReference type="SUPFAM" id="SSF52833">
    <property type="entry name" value="Thioredoxin-like"/>
    <property type="match status" value="1"/>
</dbReference>
<evidence type="ECO:0000259" key="1">
    <source>
        <dbReference type="Pfam" id="PF01323"/>
    </source>
</evidence>